<protein>
    <submittedName>
        <fullName evidence="1">Uncharacterized protein</fullName>
    </submittedName>
</protein>
<dbReference type="AlphaFoldDB" id="A0A1Q9E1Q2"/>
<organism evidence="1 2">
    <name type="scientific">Symbiodinium microadriaticum</name>
    <name type="common">Dinoflagellate</name>
    <name type="synonym">Zooxanthella microadriatica</name>
    <dbReference type="NCBI Taxonomy" id="2951"/>
    <lineage>
        <taxon>Eukaryota</taxon>
        <taxon>Sar</taxon>
        <taxon>Alveolata</taxon>
        <taxon>Dinophyceae</taxon>
        <taxon>Suessiales</taxon>
        <taxon>Symbiodiniaceae</taxon>
        <taxon>Symbiodinium</taxon>
    </lineage>
</organism>
<evidence type="ECO:0000313" key="1">
    <source>
        <dbReference type="EMBL" id="OLQ01350.1"/>
    </source>
</evidence>
<keyword evidence="2" id="KW-1185">Reference proteome</keyword>
<comment type="caution">
    <text evidence="1">The sequence shown here is derived from an EMBL/GenBank/DDBJ whole genome shotgun (WGS) entry which is preliminary data.</text>
</comment>
<dbReference type="Proteomes" id="UP000186817">
    <property type="component" value="Unassembled WGS sequence"/>
</dbReference>
<gene>
    <name evidence="1" type="ORF">AK812_SmicGene15902</name>
</gene>
<proteinExistence type="predicted"/>
<name>A0A1Q9E1Q2_SYMMI</name>
<sequence>MKADQRFAEVVAYMKEMKPEVRRCFSAYKARDYDSTGLLYNISPDPRAEDLPVVRKQIATEPLTQARDYDSTGLLYNISPAQDPRAEDLPVVRKQIACWPKPARDGAKVSSQLYVTIGLITSRVCAVRFRGAFGFRD</sequence>
<accession>A0A1Q9E1Q2</accession>
<evidence type="ECO:0000313" key="2">
    <source>
        <dbReference type="Proteomes" id="UP000186817"/>
    </source>
</evidence>
<reference evidence="1 2" key="1">
    <citation type="submission" date="2016-02" db="EMBL/GenBank/DDBJ databases">
        <title>Genome analysis of coral dinoflagellate symbionts highlights evolutionary adaptations to a symbiotic lifestyle.</title>
        <authorList>
            <person name="Aranda M."/>
            <person name="Li Y."/>
            <person name="Liew Y.J."/>
            <person name="Baumgarten S."/>
            <person name="Simakov O."/>
            <person name="Wilson M."/>
            <person name="Piel J."/>
            <person name="Ashoor H."/>
            <person name="Bougouffa S."/>
            <person name="Bajic V.B."/>
            <person name="Ryu T."/>
            <person name="Ravasi T."/>
            <person name="Bayer T."/>
            <person name="Micklem G."/>
            <person name="Kim H."/>
            <person name="Bhak J."/>
            <person name="Lajeunesse T.C."/>
            <person name="Voolstra C.R."/>
        </authorList>
    </citation>
    <scope>NUCLEOTIDE SEQUENCE [LARGE SCALE GENOMIC DNA]</scope>
    <source>
        <strain evidence="1 2">CCMP2467</strain>
    </source>
</reference>
<dbReference type="EMBL" id="LSRX01000295">
    <property type="protein sequence ID" value="OLQ01350.1"/>
    <property type="molecule type" value="Genomic_DNA"/>
</dbReference>